<dbReference type="PANTHER" id="PTHR47366:SF1">
    <property type="entry name" value="TWO-ON-TWO HEMOGLOBIN-3"/>
    <property type="match status" value="1"/>
</dbReference>
<dbReference type="GO" id="GO:0005344">
    <property type="term" value="F:oxygen carrier activity"/>
    <property type="evidence" value="ECO:0007669"/>
    <property type="project" value="InterPro"/>
</dbReference>
<keyword evidence="3" id="KW-0479">Metal-binding</keyword>
<evidence type="ECO:0000256" key="2">
    <source>
        <dbReference type="ARBA" id="ARBA00022617"/>
    </source>
</evidence>
<dbReference type="InterPro" id="IPR001486">
    <property type="entry name" value="Hemoglobin_trunc"/>
</dbReference>
<reference evidence="6" key="1">
    <citation type="submission" date="2018-05" db="EMBL/GenBank/DDBJ databases">
        <authorList>
            <person name="Lanie J.A."/>
            <person name="Ng W.-L."/>
            <person name="Kazmierczak K.M."/>
            <person name="Andrzejewski T.M."/>
            <person name="Davidsen T.M."/>
            <person name="Wayne K.J."/>
            <person name="Tettelin H."/>
            <person name="Glass J.I."/>
            <person name="Rusch D."/>
            <person name="Podicherti R."/>
            <person name="Tsui H.-C.T."/>
            <person name="Winkler M.E."/>
        </authorList>
    </citation>
    <scope>NUCLEOTIDE SEQUENCE</scope>
</reference>
<evidence type="ECO:0000256" key="3">
    <source>
        <dbReference type="ARBA" id="ARBA00022723"/>
    </source>
</evidence>
<dbReference type="Pfam" id="PF01152">
    <property type="entry name" value="Bac_globin"/>
    <property type="match status" value="1"/>
</dbReference>
<dbReference type="GO" id="GO:0020037">
    <property type="term" value="F:heme binding"/>
    <property type="evidence" value="ECO:0007669"/>
    <property type="project" value="InterPro"/>
</dbReference>
<feature type="non-terminal residue" evidence="6">
    <location>
        <position position="1"/>
    </location>
</feature>
<evidence type="ECO:0000313" key="6">
    <source>
        <dbReference type="EMBL" id="SUZ90929.1"/>
    </source>
</evidence>
<dbReference type="InterPro" id="IPR044203">
    <property type="entry name" value="GlbO/GLB3-like"/>
</dbReference>
<evidence type="ECO:0008006" key="7">
    <source>
        <dbReference type="Google" id="ProtNLM"/>
    </source>
</evidence>
<comment type="similarity">
    <text evidence="5">Belongs to the truncated hemoglobin family. Group II subfamily.</text>
</comment>
<keyword evidence="4" id="KW-0408">Iron</keyword>
<evidence type="ECO:0000256" key="4">
    <source>
        <dbReference type="ARBA" id="ARBA00023004"/>
    </source>
</evidence>
<keyword evidence="2" id="KW-0349">Heme</keyword>
<evidence type="ECO:0000256" key="1">
    <source>
        <dbReference type="ARBA" id="ARBA00022448"/>
    </source>
</evidence>
<accession>A0A381RJ25</accession>
<dbReference type="PANTHER" id="PTHR47366">
    <property type="entry name" value="TWO-ON-TWO HEMOGLOBIN-3"/>
    <property type="match status" value="1"/>
</dbReference>
<gene>
    <name evidence="6" type="ORF">METZ01_LOCUS43783</name>
</gene>
<dbReference type="GO" id="GO:0046872">
    <property type="term" value="F:metal ion binding"/>
    <property type="evidence" value="ECO:0007669"/>
    <property type="project" value="UniProtKB-KW"/>
</dbReference>
<dbReference type="GO" id="GO:0019825">
    <property type="term" value="F:oxygen binding"/>
    <property type="evidence" value="ECO:0007669"/>
    <property type="project" value="InterPro"/>
</dbReference>
<keyword evidence="1" id="KW-0813">Transport</keyword>
<dbReference type="Gene3D" id="1.10.490.10">
    <property type="entry name" value="Globins"/>
    <property type="match status" value="1"/>
</dbReference>
<evidence type="ECO:0000256" key="5">
    <source>
        <dbReference type="ARBA" id="ARBA00034496"/>
    </source>
</evidence>
<protein>
    <recommendedName>
        <fullName evidence="7">Globin</fullName>
    </recommendedName>
</protein>
<organism evidence="6">
    <name type="scientific">marine metagenome</name>
    <dbReference type="NCBI Taxonomy" id="408172"/>
    <lineage>
        <taxon>unclassified sequences</taxon>
        <taxon>metagenomes</taxon>
        <taxon>ecological metagenomes</taxon>
    </lineage>
</organism>
<proteinExistence type="inferred from homology"/>
<dbReference type="AlphaFoldDB" id="A0A381RJ25"/>
<name>A0A381RJ25_9ZZZZ</name>
<sequence length="106" mass="12011">VDRFYDGVATDELLRPLYPEDLEESRRHLAGFLQQYWGGPPDYSAERGHPRLRMRHAPFRIRTQERDAWIRHMATAVAAGGLADAAATTVMEYFEGAASHVVNDPD</sequence>
<dbReference type="InterPro" id="IPR009050">
    <property type="entry name" value="Globin-like_sf"/>
</dbReference>
<dbReference type="InterPro" id="IPR012292">
    <property type="entry name" value="Globin/Proto"/>
</dbReference>
<dbReference type="SUPFAM" id="SSF46458">
    <property type="entry name" value="Globin-like"/>
    <property type="match status" value="1"/>
</dbReference>
<dbReference type="EMBL" id="UINC01001934">
    <property type="protein sequence ID" value="SUZ90929.1"/>
    <property type="molecule type" value="Genomic_DNA"/>
</dbReference>